<dbReference type="Gene3D" id="3.40.525.10">
    <property type="entry name" value="CRAL-TRIO lipid binding domain"/>
    <property type="match status" value="1"/>
</dbReference>
<dbReference type="CDD" id="cd00170">
    <property type="entry name" value="SEC14"/>
    <property type="match status" value="1"/>
</dbReference>
<dbReference type="InterPro" id="IPR001251">
    <property type="entry name" value="CRAL-TRIO_dom"/>
</dbReference>
<reference evidence="3" key="1">
    <citation type="submission" date="2022-11" db="UniProtKB">
        <authorList>
            <consortium name="WormBaseParasite"/>
        </authorList>
    </citation>
    <scope>IDENTIFICATION</scope>
</reference>
<sequence>MSQLEQTDISAINELRELVKDDLTPYYDTDFNLLRWFQGHNGNLIETAKKLRIHLKTRKSHWNLDKLHEQPRSHPIHKFIPYGVTGESEVIENLIVYVEQCGTSDYHGMLQTYSIQEIMKANLRDMEGMLAECMRVEKMTGKQASILYVMDLSGITYDKKLYDLLTGPLKSLSEFMQEHYVELMKYFVLVNVPSFVYALWTIVKPILPEKTIQKVRILSSSHWRDEILELAAPHALPTLWNTEKIDRFKAILKEPQEFPIENYHIPIIPPSVDKYRIYAGKFLMIEKELQKGDILEWWVTGDANFSMGIFLSDNKDENNIENMHTIYPVLGWMPGPTVVPLNDRIIAFENGLYRIWLSNHRAWWRTLTILGKFMVIPFGTIA</sequence>
<dbReference type="InterPro" id="IPR036865">
    <property type="entry name" value="CRAL-TRIO_dom_sf"/>
</dbReference>
<dbReference type="InterPro" id="IPR036273">
    <property type="entry name" value="CRAL/TRIO_N_dom_sf"/>
</dbReference>
<protein>
    <submittedName>
        <fullName evidence="3">CRAL-TRIO domain-containing protein</fullName>
    </submittedName>
</protein>
<dbReference type="Proteomes" id="UP000887540">
    <property type="component" value="Unplaced"/>
</dbReference>
<keyword evidence="2" id="KW-1185">Reference proteome</keyword>
<organism evidence="2 3">
    <name type="scientific">Acrobeloides nanus</name>
    <dbReference type="NCBI Taxonomy" id="290746"/>
    <lineage>
        <taxon>Eukaryota</taxon>
        <taxon>Metazoa</taxon>
        <taxon>Ecdysozoa</taxon>
        <taxon>Nematoda</taxon>
        <taxon>Chromadorea</taxon>
        <taxon>Rhabditida</taxon>
        <taxon>Tylenchina</taxon>
        <taxon>Cephalobomorpha</taxon>
        <taxon>Cephaloboidea</taxon>
        <taxon>Cephalobidae</taxon>
        <taxon>Acrobeloides</taxon>
    </lineage>
</organism>
<dbReference type="PANTHER" id="PTHR47159">
    <property type="entry name" value="PROTEIN CBG07705-RELATED"/>
    <property type="match status" value="1"/>
</dbReference>
<name>A0A914CK77_9BILA</name>
<dbReference type="PANTHER" id="PTHR47159:SF5">
    <property type="entry name" value="CRAL-TRIO DOMAIN-CONTAINING PROTEIN"/>
    <property type="match status" value="1"/>
</dbReference>
<dbReference type="AlphaFoldDB" id="A0A914CK77"/>
<evidence type="ECO:0000313" key="2">
    <source>
        <dbReference type="Proteomes" id="UP000887540"/>
    </source>
</evidence>
<dbReference type="PROSITE" id="PS50191">
    <property type="entry name" value="CRAL_TRIO"/>
    <property type="match status" value="1"/>
</dbReference>
<dbReference type="SUPFAM" id="SSF46938">
    <property type="entry name" value="CRAL/TRIO N-terminal domain"/>
    <property type="match status" value="1"/>
</dbReference>
<proteinExistence type="predicted"/>
<evidence type="ECO:0000313" key="3">
    <source>
        <dbReference type="WBParaSite" id="ACRNAN_scaffold115.g29839.t1"/>
    </source>
</evidence>
<dbReference type="Pfam" id="PF00650">
    <property type="entry name" value="CRAL_TRIO"/>
    <property type="match status" value="1"/>
</dbReference>
<dbReference type="SMART" id="SM00516">
    <property type="entry name" value="SEC14"/>
    <property type="match status" value="1"/>
</dbReference>
<feature type="domain" description="CRAL-TRIO" evidence="1">
    <location>
        <begin position="72"/>
        <end position="240"/>
    </location>
</feature>
<dbReference type="SUPFAM" id="SSF52087">
    <property type="entry name" value="CRAL/TRIO domain"/>
    <property type="match status" value="1"/>
</dbReference>
<evidence type="ECO:0000259" key="1">
    <source>
        <dbReference type="PROSITE" id="PS50191"/>
    </source>
</evidence>
<dbReference type="InterPro" id="IPR053302">
    <property type="entry name" value="CRAL-TRIO_domain"/>
</dbReference>
<dbReference type="Gene3D" id="2.60.120.680">
    <property type="entry name" value="GOLD domain"/>
    <property type="match status" value="1"/>
</dbReference>
<dbReference type="InterPro" id="IPR058960">
    <property type="entry name" value="Ctg-1-like_C"/>
</dbReference>
<dbReference type="WBParaSite" id="ACRNAN_scaffold115.g29839.t1">
    <property type="protein sequence ID" value="ACRNAN_scaffold115.g29839.t1"/>
    <property type="gene ID" value="ACRNAN_scaffold115.g29839"/>
</dbReference>
<accession>A0A914CK77</accession>
<dbReference type="Pfam" id="PF25883">
    <property type="entry name" value="F28H7_8_C"/>
    <property type="match status" value="1"/>
</dbReference>